<reference evidence="2 3" key="1">
    <citation type="submission" date="2021-04" db="EMBL/GenBank/DDBJ databases">
        <title>The genome sequence of type strain Ideonella paludis KCTC 32238.</title>
        <authorList>
            <person name="Liu Y."/>
        </authorList>
    </citation>
    <scope>NUCLEOTIDE SEQUENCE [LARGE SCALE GENOMIC DNA]</scope>
    <source>
        <strain evidence="2 3">KCTC 32238</strain>
    </source>
</reference>
<name>A0ABS5DX71_9BURK</name>
<feature type="domain" description="PilX/PilW C-terminal" evidence="1">
    <location>
        <begin position="138"/>
        <end position="214"/>
    </location>
</feature>
<dbReference type="RefSeq" id="WP_210808937.1">
    <property type="nucleotide sequence ID" value="NZ_JAGQDG010000003.1"/>
</dbReference>
<dbReference type="EMBL" id="JAGQDG010000003">
    <property type="protein sequence ID" value="MBQ0935742.1"/>
    <property type="molecule type" value="Genomic_DNA"/>
</dbReference>
<sequence length="217" mass="22996">MTHHLMVPVARLRPYPTRARQRGAALWTVVVLSLLLGLLALAQTSGVMSQFKSARNERDMAIARQAAEAALRDAEAEVTCQVWQSGVLTPTLATERPALGSHCDSLTPACTSLMPQQDRPGIRILGKSPPVAPAAIDWSQARGACSDGACAVELGEKTSASALSEVARQPKYHVDVLDADLTGAPGAAVPLFRISARGYGATAATVVDLQEVYRPCR</sequence>
<gene>
    <name evidence="2" type="ORF">KAK11_10415</name>
</gene>
<organism evidence="2 3">
    <name type="scientific">Ideonella paludis</name>
    <dbReference type="NCBI Taxonomy" id="1233411"/>
    <lineage>
        <taxon>Bacteria</taxon>
        <taxon>Pseudomonadati</taxon>
        <taxon>Pseudomonadota</taxon>
        <taxon>Betaproteobacteria</taxon>
        <taxon>Burkholderiales</taxon>
        <taxon>Sphaerotilaceae</taxon>
        <taxon>Ideonella</taxon>
    </lineage>
</organism>
<dbReference type="Proteomes" id="UP000672097">
    <property type="component" value="Unassembled WGS sequence"/>
</dbReference>
<comment type="caution">
    <text evidence="2">The sequence shown here is derived from an EMBL/GenBank/DDBJ whole genome shotgun (WGS) entry which is preliminary data.</text>
</comment>
<evidence type="ECO:0000313" key="2">
    <source>
        <dbReference type="EMBL" id="MBQ0935742.1"/>
    </source>
</evidence>
<accession>A0ABS5DX71</accession>
<evidence type="ECO:0000259" key="1">
    <source>
        <dbReference type="Pfam" id="PF13681"/>
    </source>
</evidence>
<keyword evidence="3" id="KW-1185">Reference proteome</keyword>
<proteinExistence type="predicted"/>
<dbReference type="InterPro" id="IPR025205">
    <property type="entry name" value="PilX/PilW_C"/>
</dbReference>
<dbReference type="Pfam" id="PF13681">
    <property type="entry name" value="PilX"/>
    <property type="match status" value="1"/>
</dbReference>
<protein>
    <submittedName>
        <fullName evidence="2">Pilus assembly protein</fullName>
    </submittedName>
</protein>
<evidence type="ECO:0000313" key="3">
    <source>
        <dbReference type="Proteomes" id="UP000672097"/>
    </source>
</evidence>